<dbReference type="EMBL" id="BAAAGE010000001">
    <property type="protein sequence ID" value="GAA0714852.1"/>
    <property type="molecule type" value="Genomic_DNA"/>
</dbReference>
<dbReference type="Gene3D" id="2.40.360.20">
    <property type="match status" value="1"/>
</dbReference>
<keyword evidence="1" id="KW-0732">Signal</keyword>
<evidence type="ECO:0000313" key="3">
    <source>
        <dbReference type="EMBL" id="GAA0714852.1"/>
    </source>
</evidence>
<name>A0ABN1IIT9_9FLAO</name>
<protein>
    <recommendedName>
        <fullName evidence="2">DUF3108 domain-containing protein</fullName>
    </recommendedName>
</protein>
<evidence type="ECO:0000256" key="1">
    <source>
        <dbReference type="SAM" id="SignalP"/>
    </source>
</evidence>
<accession>A0ABN1IIT9</accession>
<feature type="chain" id="PRO_5045118127" description="DUF3108 domain-containing protein" evidence="1">
    <location>
        <begin position="19"/>
        <end position="229"/>
    </location>
</feature>
<sequence length="229" mass="25427">MKTLSFIIAFLALTNCIAQNNCSPYYPSKKGTEITLHHFNHKDKLTSKTNYKIIDINSTNSGATINIQMSMTDAKKKKTITDTQFSIECKDGVTSIDPETIISPQLYKQYQNMDYTIEGKGIDIPNSLTVGQQLEDGYVSMSIDAGVMSIDMKVNLLNREVQSKETITTSAGSFDCYLISYTNEVTMSMGMKQTFIVKQWISKNVGLVQQETSKPNGKLVSKSVLAALN</sequence>
<dbReference type="Proteomes" id="UP001501758">
    <property type="component" value="Unassembled WGS sequence"/>
</dbReference>
<proteinExistence type="predicted"/>
<feature type="domain" description="DUF3108" evidence="2">
    <location>
        <begin position="29"/>
        <end position="225"/>
    </location>
</feature>
<evidence type="ECO:0000313" key="4">
    <source>
        <dbReference type="Proteomes" id="UP001501758"/>
    </source>
</evidence>
<comment type="caution">
    <text evidence="3">The sequence shown here is derived from an EMBL/GenBank/DDBJ whole genome shotgun (WGS) entry which is preliminary data.</text>
</comment>
<gene>
    <name evidence="3" type="ORF">GCM10009430_08570</name>
</gene>
<dbReference type="RefSeq" id="WP_343910820.1">
    <property type="nucleotide sequence ID" value="NZ_BAAAGE010000001.1"/>
</dbReference>
<evidence type="ECO:0000259" key="2">
    <source>
        <dbReference type="Pfam" id="PF21347"/>
    </source>
</evidence>
<reference evidence="3 4" key="1">
    <citation type="journal article" date="2019" name="Int. J. Syst. Evol. Microbiol.">
        <title>The Global Catalogue of Microorganisms (GCM) 10K type strain sequencing project: providing services to taxonomists for standard genome sequencing and annotation.</title>
        <authorList>
            <consortium name="The Broad Institute Genomics Platform"/>
            <consortium name="The Broad Institute Genome Sequencing Center for Infectious Disease"/>
            <person name="Wu L."/>
            <person name="Ma J."/>
        </authorList>
    </citation>
    <scope>NUCLEOTIDE SEQUENCE [LARGE SCALE GENOMIC DNA]</scope>
    <source>
        <strain evidence="3 4">JCM 15974</strain>
    </source>
</reference>
<feature type="signal peptide" evidence="1">
    <location>
        <begin position="1"/>
        <end position="18"/>
    </location>
</feature>
<keyword evidence="4" id="KW-1185">Reference proteome</keyword>
<dbReference type="InterPro" id="IPR049279">
    <property type="entry name" value="DUF3108-like"/>
</dbReference>
<dbReference type="Pfam" id="PF21347">
    <property type="entry name" value="DUF3108_like"/>
    <property type="match status" value="1"/>
</dbReference>
<organism evidence="3 4">
    <name type="scientific">Aquimarina litoralis</name>
    <dbReference type="NCBI Taxonomy" id="584605"/>
    <lineage>
        <taxon>Bacteria</taxon>
        <taxon>Pseudomonadati</taxon>
        <taxon>Bacteroidota</taxon>
        <taxon>Flavobacteriia</taxon>
        <taxon>Flavobacteriales</taxon>
        <taxon>Flavobacteriaceae</taxon>
        <taxon>Aquimarina</taxon>
    </lineage>
</organism>